<keyword evidence="2" id="KW-1185">Reference proteome</keyword>
<dbReference type="Proteomes" id="UP000196368">
    <property type="component" value="Unassembled WGS sequence"/>
</dbReference>
<sequence>MTKHLILFASRMRRAFRQEREKTLRQQDIRTVCIQEQIICLSEQEAAFVALETSRLLRAQRQEAKRKKRLGIPPPPAPGKIAYAVYM</sequence>
<dbReference type="AlphaFoldDB" id="A0A1Y4DFE3"/>
<evidence type="ECO:0000313" key="2">
    <source>
        <dbReference type="Proteomes" id="UP000196368"/>
    </source>
</evidence>
<comment type="caution">
    <text evidence="1">The sequence shown here is derived from an EMBL/GenBank/DDBJ whole genome shotgun (WGS) entry which is preliminary data.</text>
</comment>
<gene>
    <name evidence="1" type="ORF">B5F75_00900</name>
</gene>
<organism evidence="1 2">
    <name type="scientific">Candidatus Avelusimicrobium gallicola</name>
    <dbReference type="NCBI Taxonomy" id="2562704"/>
    <lineage>
        <taxon>Bacteria</taxon>
        <taxon>Pseudomonadati</taxon>
        <taxon>Elusimicrobiota</taxon>
        <taxon>Elusimicrobia</taxon>
        <taxon>Elusimicrobiales</taxon>
        <taxon>Elusimicrobiaceae</taxon>
        <taxon>Candidatus Avelusimicrobium</taxon>
    </lineage>
</organism>
<dbReference type="EMBL" id="NFJD01000001">
    <property type="protein sequence ID" value="OUO57362.1"/>
    <property type="molecule type" value="Genomic_DNA"/>
</dbReference>
<proteinExistence type="predicted"/>
<name>A0A1Y4DFE3_9BACT</name>
<reference evidence="2" key="1">
    <citation type="submission" date="2017-04" db="EMBL/GenBank/DDBJ databases">
        <title>Function of individual gut microbiota members based on whole genome sequencing of pure cultures obtained from chicken caecum.</title>
        <authorList>
            <person name="Medvecky M."/>
            <person name="Cejkova D."/>
            <person name="Polansky O."/>
            <person name="Karasova D."/>
            <person name="Kubasova T."/>
            <person name="Cizek A."/>
            <person name="Rychlik I."/>
        </authorList>
    </citation>
    <scope>NUCLEOTIDE SEQUENCE [LARGE SCALE GENOMIC DNA]</scope>
    <source>
        <strain evidence="2">An273</strain>
    </source>
</reference>
<accession>A0A1Y4DFE3</accession>
<protein>
    <submittedName>
        <fullName evidence="1">Uncharacterized protein</fullName>
    </submittedName>
</protein>
<evidence type="ECO:0000313" key="1">
    <source>
        <dbReference type="EMBL" id="OUO57362.1"/>
    </source>
</evidence>
<dbReference type="RefSeq" id="WP_087286525.1">
    <property type="nucleotide sequence ID" value="NZ_NFJD01000001.1"/>
</dbReference>